<accession>F9QBZ0</accession>
<gene>
    <name evidence="3" type="ORF">HMPREF9952_1576</name>
</gene>
<dbReference type="Pfam" id="PF18073">
    <property type="entry name" value="Zn_ribbon_LapB"/>
    <property type="match status" value="1"/>
</dbReference>
<evidence type="ECO:0000256" key="1">
    <source>
        <dbReference type="ARBA" id="ARBA00022723"/>
    </source>
</evidence>
<sequence length="99" mass="11472">MLAKLVKDKDGLNAAQTVLYQQLAKNPTTLVFHQFIQYQIDDAEDGRGKESLILLHKMVGERIKQGFTYRCTNCGYQTHKLVWNCPSCKQWETIRPENN</sequence>
<evidence type="ECO:0000313" key="4">
    <source>
        <dbReference type="Proteomes" id="UP000006235"/>
    </source>
</evidence>
<reference evidence="3 4" key="1">
    <citation type="submission" date="2011-07" db="EMBL/GenBank/DDBJ databases">
        <authorList>
            <person name="Harkins D.M."/>
            <person name="Madupu R."/>
            <person name="Durkin A.S."/>
            <person name="Torralba M."/>
            <person name="Methe B."/>
            <person name="Sutton G.G."/>
            <person name="Nelson K.E."/>
        </authorList>
    </citation>
    <scope>NUCLEOTIDE SEQUENCE [LARGE SCALE GENOMIC DNA]</scope>
    <source>
        <strain evidence="3 4">HK 85</strain>
    </source>
</reference>
<dbReference type="STRING" id="1035188.HMPREF9952_1576"/>
<organism evidence="3 4">
    <name type="scientific">Haemophilus pittmaniae HK 85</name>
    <dbReference type="NCBI Taxonomy" id="1035188"/>
    <lineage>
        <taxon>Bacteria</taxon>
        <taxon>Pseudomonadati</taxon>
        <taxon>Pseudomonadota</taxon>
        <taxon>Gammaproteobacteria</taxon>
        <taxon>Pasteurellales</taxon>
        <taxon>Pasteurellaceae</taxon>
        <taxon>Haemophilus</taxon>
    </lineage>
</organism>
<feature type="domain" description="LapB rubredoxin metal binding" evidence="2">
    <location>
        <begin position="69"/>
        <end position="96"/>
    </location>
</feature>
<dbReference type="EMBL" id="AFUV01000024">
    <property type="protein sequence ID" value="EGV04907.1"/>
    <property type="molecule type" value="Genomic_DNA"/>
</dbReference>
<proteinExistence type="predicted"/>
<name>F9QBZ0_9PAST</name>
<dbReference type="AlphaFoldDB" id="F9QBZ0"/>
<evidence type="ECO:0000259" key="2">
    <source>
        <dbReference type="Pfam" id="PF18073"/>
    </source>
</evidence>
<evidence type="ECO:0000313" key="3">
    <source>
        <dbReference type="EMBL" id="EGV04907.1"/>
    </source>
</evidence>
<comment type="caution">
    <text evidence="3">The sequence shown here is derived from an EMBL/GenBank/DDBJ whole genome shotgun (WGS) entry which is preliminary data.</text>
</comment>
<keyword evidence="1" id="KW-0479">Metal-binding</keyword>
<dbReference type="Proteomes" id="UP000006235">
    <property type="component" value="Unassembled WGS sequence"/>
</dbReference>
<protein>
    <recommendedName>
        <fullName evidence="2">LapB rubredoxin metal binding domain-containing protein</fullName>
    </recommendedName>
</protein>
<dbReference type="GO" id="GO:0046872">
    <property type="term" value="F:metal ion binding"/>
    <property type="evidence" value="ECO:0007669"/>
    <property type="project" value="UniProtKB-KW"/>
</dbReference>
<dbReference type="InterPro" id="IPR041166">
    <property type="entry name" value="Rubredoxin_2"/>
</dbReference>